<evidence type="ECO:0000256" key="6">
    <source>
        <dbReference type="SAM" id="Phobius"/>
    </source>
</evidence>
<evidence type="ECO:0000256" key="5">
    <source>
        <dbReference type="ARBA" id="ARBA00023136"/>
    </source>
</evidence>
<evidence type="ECO:0000256" key="4">
    <source>
        <dbReference type="ARBA" id="ARBA00022989"/>
    </source>
</evidence>
<keyword evidence="5 6" id="KW-0472">Membrane</keyword>
<feature type="transmembrane region" description="Helical" evidence="6">
    <location>
        <begin position="38"/>
        <end position="57"/>
    </location>
</feature>
<organism evidence="8 9">
    <name type="scientific">Schaalia naturae</name>
    <dbReference type="NCBI Taxonomy" id="635203"/>
    <lineage>
        <taxon>Bacteria</taxon>
        <taxon>Bacillati</taxon>
        <taxon>Actinomycetota</taxon>
        <taxon>Actinomycetes</taxon>
        <taxon>Actinomycetales</taxon>
        <taxon>Actinomycetaceae</taxon>
        <taxon>Schaalia</taxon>
    </lineage>
</organism>
<evidence type="ECO:0000256" key="2">
    <source>
        <dbReference type="ARBA" id="ARBA00022475"/>
    </source>
</evidence>
<accession>A0ABW2SIZ7</accession>
<evidence type="ECO:0000313" key="9">
    <source>
        <dbReference type="Proteomes" id="UP001596527"/>
    </source>
</evidence>
<reference evidence="9" key="1">
    <citation type="journal article" date="2019" name="Int. J. Syst. Evol. Microbiol.">
        <title>The Global Catalogue of Microorganisms (GCM) 10K type strain sequencing project: providing services to taxonomists for standard genome sequencing and annotation.</title>
        <authorList>
            <consortium name="The Broad Institute Genomics Platform"/>
            <consortium name="The Broad Institute Genome Sequencing Center for Infectious Disease"/>
            <person name="Wu L."/>
            <person name="Ma J."/>
        </authorList>
    </citation>
    <scope>NUCLEOTIDE SEQUENCE [LARGE SCALE GENOMIC DNA]</scope>
    <source>
        <strain evidence="9">CCUG 56698</strain>
    </source>
</reference>
<evidence type="ECO:0000259" key="7">
    <source>
        <dbReference type="Pfam" id="PF13396"/>
    </source>
</evidence>
<keyword evidence="4 6" id="KW-1133">Transmembrane helix</keyword>
<protein>
    <submittedName>
        <fullName evidence="8">PLDc N-terminal domain-containing protein</fullName>
    </submittedName>
</protein>
<gene>
    <name evidence="8" type="ORF">ACFQWG_01195</name>
</gene>
<dbReference type="EMBL" id="JBHTEF010000001">
    <property type="protein sequence ID" value="MFC7579846.1"/>
    <property type="molecule type" value="Genomic_DNA"/>
</dbReference>
<dbReference type="InterPro" id="IPR027379">
    <property type="entry name" value="CLS_N"/>
</dbReference>
<keyword evidence="9" id="KW-1185">Reference proteome</keyword>
<dbReference type="Proteomes" id="UP001596527">
    <property type="component" value="Unassembled WGS sequence"/>
</dbReference>
<feature type="domain" description="Cardiolipin synthase N-terminal" evidence="7">
    <location>
        <begin position="16"/>
        <end position="59"/>
    </location>
</feature>
<proteinExistence type="predicted"/>
<comment type="caution">
    <text evidence="8">The sequence shown here is derived from an EMBL/GenBank/DDBJ whole genome shotgun (WGS) entry which is preliminary data.</text>
</comment>
<evidence type="ECO:0000256" key="3">
    <source>
        <dbReference type="ARBA" id="ARBA00022692"/>
    </source>
</evidence>
<keyword evidence="3 6" id="KW-0812">Transmembrane</keyword>
<dbReference type="Pfam" id="PF13396">
    <property type="entry name" value="PLDc_N"/>
    <property type="match status" value="1"/>
</dbReference>
<evidence type="ECO:0000313" key="8">
    <source>
        <dbReference type="EMBL" id="MFC7579846.1"/>
    </source>
</evidence>
<comment type="subcellular location">
    <subcellularLocation>
        <location evidence="1">Cell membrane</location>
        <topology evidence="1">Multi-pass membrane protein</topology>
    </subcellularLocation>
</comment>
<dbReference type="RefSeq" id="WP_380971377.1">
    <property type="nucleotide sequence ID" value="NZ_JBHTEF010000001.1"/>
</dbReference>
<keyword evidence="2" id="KW-1003">Cell membrane</keyword>
<feature type="transmembrane region" description="Helical" evidence="6">
    <location>
        <begin position="6"/>
        <end position="26"/>
    </location>
</feature>
<sequence>MTAAAVAGFSSVLLIILWIGTMINIVRTPAVDTRMKALWVAACAGSPLIGAVCWFVWGRRQSELTSAR</sequence>
<name>A0ABW2SIZ7_9ACTO</name>
<evidence type="ECO:0000256" key="1">
    <source>
        <dbReference type="ARBA" id="ARBA00004651"/>
    </source>
</evidence>